<organism evidence="4 5">
    <name type="scientific">Clostridium tanneri</name>
    <dbReference type="NCBI Taxonomy" id="3037988"/>
    <lineage>
        <taxon>Bacteria</taxon>
        <taxon>Bacillati</taxon>
        <taxon>Bacillota</taxon>
        <taxon>Clostridia</taxon>
        <taxon>Eubacteriales</taxon>
        <taxon>Clostridiaceae</taxon>
        <taxon>Clostridium</taxon>
    </lineage>
</organism>
<feature type="repeat" description="TPR" evidence="3">
    <location>
        <begin position="278"/>
        <end position="311"/>
    </location>
</feature>
<keyword evidence="5" id="KW-1185">Reference proteome</keyword>
<dbReference type="SMART" id="SM00028">
    <property type="entry name" value="TPR"/>
    <property type="match status" value="3"/>
</dbReference>
<dbReference type="InterPro" id="IPR013105">
    <property type="entry name" value="TPR_2"/>
</dbReference>
<dbReference type="Proteomes" id="UP001281656">
    <property type="component" value="Unassembled WGS sequence"/>
</dbReference>
<dbReference type="Pfam" id="PF14559">
    <property type="entry name" value="TPR_19"/>
    <property type="match status" value="1"/>
</dbReference>
<sequence length="355" mass="41088">MDVKSRFADKLNEILFLEVKKEKIKRIFNTEILEDIYLPVKSSNIVDNVKSQKDMDQIPLSFFIEGMVYVLGADENFRFNNEYKTMLLNIKDAILFTKSKIALNVKEKKYEDAYILLKGLLNIDDSVEVYDKIIIMAEELRNKDKSYKEEELEIIEKAKVKEGYPLPYFYEAIIRREEGDFQKALFCINNYIAKGGEQTVEVTELKESLKLVIDYEMGKEILFEQPKEALKLLLPLLQDFGNDATLYYYIAVAYRILENFEKAIYYLNEALSIDSNIVEVVNELGINYASLGNFENAIAYLRKAFEVTKSVEICTNLIMCYLNSGDVESARKHLDIAKKLDPKDEIVVQLEGMMG</sequence>
<evidence type="ECO:0000256" key="1">
    <source>
        <dbReference type="ARBA" id="ARBA00022737"/>
    </source>
</evidence>
<proteinExistence type="predicted"/>
<dbReference type="InterPro" id="IPR011990">
    <property type="entry name" value="TPR-like_helical_dom_sf"/>
</dbReference>
<dbReference type="InterPro" id="IPR019734">
    <property type="entry name" value="TPR_rpt"/>
</dbReference>
<keyword evidence="1" id="KW-0677">Repeat</keyword>
<dbReference type="Pfam" id="PF07719">
    <property type="entry name" value="TPR_2"/>
    <property type="match status" value="1"/>
</dbReference>
<accession>A0ABU4JT37</accession>
<dbReference type="Gene3D" id="1.25.40.10">
    <property type="entry name" value="Tetratricopeptide repeat domain"/>
    <property type="match status" value="1"/>
</dbReference>
<evidence type="ECO:0000256" key="2">
    <source>
        <dbReference type="ARBA" id="ARBA00022803"/>
    </source>
</evidence>
<comment type="caution">
    <text evidence="4">The sequence shown here is derived from an EMBL/GenBank/DDBJ whole genome shotgun (WGS) entry which is preliminary data.</text>
</comment>
<feature type="repeat" description="TPR" evidence="3">
    <location>
        <begin position="244"/>
        <end position="277"/>
    </location>
</feature>
<dbReference type="RefSeq" id="WP_261671978.1">
    <property type="nucleotide sequence ID" value="NZ_JARUJP010000008.1"/>
</dbReference>
<evidence type="ECO:0000313" key="5">
    <source>
        <dbReference type="Proteomes" id="UP001281656"/>
    </source>
</evidence>
<keyword evidence="2 3" id="KW-0802">TPR repeat</keyword>
<evidence type="ECO:0000256" key="3">
    <source>
        <dbReference type="PROSITE-ProRule" id="PRU00339"/>
    </source>
</evidence>
<gene>
    <name evidence="4" type="ORF">P8V03_09160</name>
</gene>
<dbReference type="PANTHER" id="PTHR44186">
    <property type="match status" value="1"/>
</dbReference>
<dbReference type="SUPFAM" id="SSF48452">
    <property type="entry name" value="TPR-like"/>
    <property type="match status" value="1"/>
</dbReference>
<protein>
    <submittedName>
        <fullName evidence="4">Tetratricopeptide repeat protein</fullName>
    </submittedName>
</protein>
<dbReference type="PROSITE" id="PS50005">
    <property type="entry name" value="TPR"/>
    <property type="match status" value="2"/>
</dbReference>
<name>A0ABU4JT37_9CLOT</name>
<dbReference type="PANTHER" id="PTHR44186:SF1">
    <property type="entry name" value="BARDET-BIEDL SYNDROME 4 PROTEIN"/>
    <property type="match status" value="1"/>
</dbReference>
<dbReference type="EMBL" id="JARUJP010000008">
    <property type="protein sequence ID" value="MDW8801322.1"/>
    <property type="molecule type" value="Genomic_DNA"/>
</dbReference>
<reference evidence="4 5" key="1">
    <citation type="submission" date="2023-04" db="EMBL/GenBank/DDBJ databases">
        <title>Clostridium tannerae sp. nov., isolated from the fecal material of an alpaca.</title>
        <authorList>
            <person name="Miller S."/>
            <person name="Hendry M."/>
            <person name="King J."/>
            <person name="Sankaranarayanan K."/>
            <person name="Lawson P.A."/>
        </authorList>
    </citation>
    <scope>NUCLEOTIDE SEQUENCE [LARGE SCALE GENOMIC DNA]</scope>
    <source>
        <strain evidence="4 5">A1-XYC3</strain>
    </source>
</reference>
<evidence type="ECO:0000313" key="4">
    <source>
        <dbReference type="EMBL" id="MDW8801322.1"/>
    </source>
</evidence>